<dbReference type="Proteomes" id="UP000593737">
    <property type="component" value="Chromosome"/>
</dbReference>
<sequence>MKAHIVRRGKAQDIRLSKALLKKAKLGNDVELRAELGRILISNTAKPRVG</sequence>
<dbReference type="EMBL" id="CP047423">
    <property type="protein sequence ID" value="QPD05631.1"/>
    <property type="molecule type" value="Genomic_DNA"/>
</dbReference>
<reference evidence="1 2" key="1">
    <citation type="journal article" date="2020" name="ISME J.">
        <title>Enrichment and physiological characterization of a novel comammox Nitrospira indicates ammonium inhibition of complete nitrification.</title>
        <authorList>
            <person name="Sakoula D."/>
            <person name="Koch H."/>
            <person name="Frank J."/>
            <person name="Jetten M.S.M."/>
            <person name="van Kessel M.A.H.J."/>
            <person name="Lucker S."/>
        </authorList>
    </citation>
    <scope>NUCLEOTIDE SEQUENCE [LARGE SCALE GENOMIC DNA]</scope>
    <source>
        <strain evidence="1">Comreactor17</strain>
    </source>
</reference>
<dbReference type="KEGG" id="nkf:Nkreftii_003405"/>
<name>A0A7S8FH59_9BACT</name>
<proteinExistence type="predicted"/>
<evidence type="ECO:0000313" key="2">
    <source>
        <dbReference type="Proteomes" id="UP000593737"/>
    </source>
</evidence>
<gene>
    <name evidence="1" type="ORF">Nkreftii_003405</name>
</gene>
<dbReference type="AlphaFoldDB" id="A0A7S8FH59"/>
<evidence type="ECO:0000313" key="1">
    <source>
        <dbReference type="EMBL" id="QPD05631.1"/>
    </source>
</evidence>
<organism evidence="1 2">
    <name type="scientific">Candidatus Nitrospira kreftii</name>
    <dbReference type="NCBI Taxonomy" id="2652173"/>
    <lineage>
        <taxon>Bacteria</taxon>
        <taxon>Pseudomonadati</taxon>
        <taxon>Nitrospirota</taxon>
        <taxon>Nitrospiria</taxon>
        <taxon>Nitrospirales</taxon>
        <taxon>Nitrospiraceae</taxon>
        <taxon>Nitrospira</taxon>
    </lineage>
</organism>
<accession>A0A7S8FH59</accession>
<protein>
    <submittedName>
        <fullName evidence="1">SpoVT/AbrB domain-containing protein</fullName>
    </submittedName>
</protein>